<keyword evidence="2" id="KW-0805">Transcription regulation</keyword>
<evidence type="ECO:0000256" key="1">
    <source>
        <dbReference type="ARBA" id="ARBA00010641"/>
    </source>
</evidence>
<name>A0A3B1E5J7_9ZZZZ</name>
<evidence type="ECO:0000256" key="2">
    <source>
        <dbReference type="ARBA" id="ARBA00023015"/>
    </source>
</evidence>
<evidence type="ECO:0000256" key="4">
    <source>
        <dbReference type="ARBA" id="ARBA00023163"/>
    </source>
</evidence>
<protein>
    <recommendedName>
        <fullName evidence="5">RNA polymerase sigma-70 ECF-like HTH domain-containing protein</fullName>
    </recommendedName>
</protein>
<proteinExistence type="inferred from homology"/>
<dbReference type="Gene3D" id="1.10.1740.10">
    <property type="match status" value="1"/>
</dbReference>
<organism evidence="6">
    <name type="scientific">hydrothermal vent metagenome</name>
    <dbReference type="NCBI Taxonomy" id="652676"/>
    <lineage>
        <taxon>unclassified sequences</taxon>
        <taxon>metagenomes</taxon>
        <taxon>ecological metagenomes</taxon>
    </lineage>
</organism>
<dbReference type="EMBL" id="UOGL01000540">
    <property type="protein sequence ID" value="VAX41415.1"/>
    <property type="molecule type" value="Genomic_DNA"/>
</dbReference>
<sequence>MNDACLTLRENNRRRQLLANKRSETTPLPLQPDHKQSKITLPQQFTGHYWAVPDLRDFPFGNICVIFLYFPFFAPCFGFKRALLYGESSLDSKNHQLEQLLNEAHQGDAEALGKLVDHFRSNLQAMSEKTLHGALKRRISDSDVVQQSCLSAVQSFEQFEGDNLPQFAGWLRKIHQRNIQNINRHNLNAQKRDVSREQKNASELVDNLNQTPSQRMIGSEQVEQLEKCLEKIPLGQREAVRLRYLNGLSIQEMTIELDKTESAVAGLLKRGLSRLRELMRELKSE</sequence>
<evidence type="ECO:0000313" key="6">
    <source>
        <dbReference type="EMBL" id="VAX41415.1"/>
    </source>
</evidence>
<dbReference type="NCBIfam" id="TIGR02937">
    <property type="entry name" value="sigma70-ECF"/>
    <property type="match status" value="1"/>
</dbReference>
<dbReference type="InterPro" id="IPR053812">
    <property type="entry name" value="HTH_Sigma70_ECF-like"/>
</dbReference>
<dbReference type="PANTHER" id="PTHR43133">
    <property type="entry name" value="RNA POLYMERASE ECF-TYPE SIGMA FACTO"/>
    <property type="match status" value="1"/>
</dbReference>
<evidence type="ECO:0000259" key="5">
    <source>
        <dbReference type="Pfam" id="PF07638"/>
    </source>
</evidence>
<dbReference type="GO" id="GO:0006352">
    <property type="term" value="P:DNA-templated transcription initiation"/>
    <property type="evidence" value="ECO:0007669"/>
    <property type="project" value="InterPro"/>
</dbReference>
<comment type="similarity">
    <text evidence="1">Belongs to the sigma-70 factor family. ECF subfamily.</text>
</comment>
<keyword evidence="4" id="KW-0804">Transcription</keyword>
<dbReference type="Pfam" id="PF07638">
    <property type="entry name" value="Sigma70_ECF"/>
    <property type="match status" value="1"/>
</dbReference>
<keyword evidence="3" id="KW-0731">Sigma factor</keyword>
<dbReference type="InterPro" id="IPR039425">
    <property type="entry name" value="RNA_pol_sigma-70-like"/>
</dbReference>
<dbReference type="SUPFAM" id="SSF88659">
    <property type="entry name" value="Sigma3 and sigma4 domains of RNA polymerase sigma factors"/>
    <property type="match status" value="1"/>
</dbReference>
<dbReference type="GO" id="GO:0016987">
    <property type="term" value="F:sigma factor activity"/>
    <property type="evidence" value="ECO:0007669"/>
    <property type="project" value="UniProtKB-KW"/>
</dbReference>
<feature type="domain" description="RNA polymerase sigma-70 ECF-like HTH" evidence="5">
    <location>
        <begin position="96"/>
        <end position="265"/>
    </location>
</feature>
<gene>
    <name evidence="6" type="ORF">MNBD_PLANCTO02-293</name>
</gene>
<dbReference type="AlphaFoldDB" id="A0A3B1E5J7"/>
<dbReference type="InterPro" id="IPR036388">
    <property type="entry name" value="WH-like_DNA-bd_sf"/>
</dbReference>
<dbReference type="SUPFAM" id="SSF88946">
    <property type="entry name" value="Sigma2 domain of RNA polymerase sigma factors"/>
    <property type="match status" value="1"/>
</dbReference>
<reference evidence="6" key="1">
    <citation type="submission" date="2018-06" db="EMBL/GenBank/DDBJ databases">
        <authorList>
            <person name="Zhirakovskaya E."/>
        </authorList>
    </citation>
    <scope>NUCLEOTIDE SEQUENCE</scope>
</reference>
<dbReference type="CDD" id="cd06171">
    <property type="entry name" value="Sigma70_r4"/>
    <property type="match status" value="1"/>
</dbReference>
<evidence type="ECO:0000256" key="3">
    <source>
        <dbReference type="ARBA" id="ARBA00023082"/>
    </source>
</evidence>
<dbReference type="PANTHER" id="PTHR43133:SF51">
    <property type="entry name" value="RNA POLYMERASE SIGMA FACTOR"/>
    <property type="match status" value="1"/>
</dbReference>
<dbReference type="Gene3D" id="1.10.10.10">
    <property type="entry name" value="Winged helix-like DNA-binding domain superfamily/Winged helix DNA-binding domain"/>
    <property type="match status" value="1"/>
</dbReference>
<accession>A0A3B1E5J7</accession>
<dbReference type="InterPro" id="IPR013324">
    <property type="entry name" value="RNA_pol_sigma_r3/r4-like"/>
</dbReference>
<dbReference type="InterPro" id="IPR014284">
    <property type="entry name" value="RNA_pol_sigma-70_dom"/>
</dbReference>
<dbReference type="InterPro" id="IPR013325">
    <property type="entry name" value="RNA_pol_sigma_r2"/>
</dbReference>